<evidence type="ECO:0000256" key="3">
    <source>
        <dbReference type="ARBA" id="ARBA00022989"/>
    </source>
</evidence>
<dbReference type="InterPro" id="IPR011701">
    <property type="entry name" value="MFS"/>
</dbReference>
<evidence type="ECO:0000313" key="8">
    <source>
        <dbReference type="EMBL" id="KAK1921766.1"/>
    </source>
</evidence>
<evidence type="ECO:0000256" key="2">
    <source>
        <dbReference type="ARBA" id="ARBA00022692"/>
    </source>
</evidence>
<name>A0AAD9CTR1_PAPLA</name>
<feature type="region of interest" description="Disordered" evidence="5">
    <location>
        <begin position="1"/>
        <end position="49"/>
    </location>
</feature>
<dbReference type="AlphaFoldDB" id="A0AAD9CTR1"/>
<protein>
    <submittedName>
        <fullName evidence="8">Multidrug transporter</fullName>
    </submittedName>
</protein>
<sequence>MRGLPIGQPDALGASQDSVNTIVGEPVNSKPSSDQEADRHNPRTDRKVELKESHAPDILGFAFSTRRKWSILSVIFIVQCSMNFNASIYANGVGFLTDKFDITAQTARIGQMVFLISYAFGCELWAPWSEELGRWPTLQLSLLLVNVWQIPAALANNYTTVVVARLLGGISSAGGSVTLGMVADMWDSNEQQFAVAFVVFSSVIGSVIGPLVGPFIESRLSWEWICWSQLIFGLAGQVLHFLFVPETRSSILLDREARRLRQSGLIHIYGPSELRENRFSPREIVKTWYRPFEMFVREPIVLCCSLLSGFSDALIFTFLEAFRPVYKQWDFDTEDMALTFIPIAVGYIIAYFSYFPTLAKQRRILGKNPDAPPELRLKWLLYLAPFETIGLFGFAWTSLGPPRIHWIAPMLFSMLVGIANYAIYMSTIDYMIAAYGPYAASATGGNGLARDLLAGVAAIYSTPFYTNVPRKDSRLRLEWPTTILGIIAVFVTIPIYVFYWKGQWFRENSKFAQTLSGEREKNRSEGEA</sequence>
<feature type="transmembrane region" description="Helical" evidence="6">
    <location>
        <begin position="300"/>
        <end position="319"/>
    </location>
</feature>
<feature type="domain" description="Major facilitator superfamily (MFS) profile" evidence="7">
    <location>
        <begin position="71"/>
        <end position="503"/>
    </location>
</feature>
<gene>
    <name evidence="8" type="ORF">DB88DRAFT_443049</name>
</gene>
<evidence type="ECO:0000313" key="9">
    <source>
        <dbReference type="Proteomes" id="UP001182556"/>
    </source>
</evidence>
<dbReference type="Proteomes" id="UP001182556">
    <property type="component" value="Unassembled WGS sequence"/>
</dbReference>
<feature type="transmembrane region" description="Helical" evidence="6">
    <location>
        <begin position="379"/>
        <end position="398"/>
    </location>
</feature>
<keyword evidence="3 6" id="KW-1133">Transmembrane helix</keyword>
<evidence type="ECO:0000259" key="7">
    <source>
        <dbReference type="PROSITE" id="PS50850"/>
    </source>
</evidence>
<dbReference type="GO" id="GO:0005886">
    <property type="term" value="C:plasma membrane"/>
    <property type="evidence" value="ECO:0007669"/>
    <property type="project" value="TreeGrafter"/>
</dbReference>
<dbReference type="FunFam" id="1.20.1250.20:FF:000088">
    <property type="entry name" value="MFS multidrug transporter, putative"/>
    <property type="match status" value="1"/>
</dbReference>
<feature type="compositionally biased region" description="Basic and acidic residues" evidence="5">
    <location>
        <begin position="36"/>
        <end position="49"/>
    </location>
</feature>
<feature type="transmembrane region" description="Helical" evidence="6">
    <location>
        <begin position="479"/>
        <end position="499"/>
    </location>
</feature>
<feature type="transmembrane region" description="Helical" evidence="6">
    <location>
        <begin position="404"/>
        <end position="424"/>
    </location>
</feature>
<evidence type="ECO:0000256" key="5">
    <source>
        <dbReference type="SAM" id="MobiDB-lite"/>
    </source>
</evidence>
<dbReference type="PANTHER" id="PTHR23502">
    <property type="entry name" value="MAJOR FACILITATOR SUPERFAMILY"/>
    <property type="match status" value="1"/>
</dbReference>
<dbReference type="InterPro" id="IPR020846">
    <property type="entry name" value="MFS_dom"/>
</dbReference>
<dbReference type="PROSITE" id="PS50850">
    <property type="entry name" value="MFS"/>
    <property type="match status" value="1"/>
</dbReference>
<accession>A0AAD9CTR1</accession>
<dbReference type="Gene3D" id="1.20.1250.20">
    <property type="entry name" value="MFS general substrate transporter like domains"/>
    <property type="match status" value="1"/>
</dbReference>
<proteinExistence type="predicted"/>
<evidence type="ECO:0000256" key="4">
    <source>
        <dbReference type="ARBA" id="ARBA00023136"/>
    </source>
</evidence>
<keyword evidence="4 6" id="KW-0472">Membrane</keyword>
<dbReference type="PANTHER" id="PTHR23502:SF3">
    <property type="entry name" value="MAJOR FACILITATOR SUPERFAMILY (MFS) PROFILE DOMAIN-CONTAINING PROTEIN-RELATED"/>
    <property type="match status" value="1"/>
</dbReference>
<dbReference type="InterPro" id="IPR036259">
    <property type="entry name" value="MFS_trans_sf"/>
</dbReference>
<keyword evidence="9" id="KW-1185">Reference proteome</keyword>
<dbReference type="Pfam" id="PF07690">
    <property type="entry name" value="MFS_1"/>
    <property type="match status" value="1"/>
</dbReference>
<evidence type="ECO:0000256" key="1">
    <source>
        <dbReference type="ARBA" id="ARBA00004141"/>
    </source>
</evidence>
<dbReference type="SUPFAM" id="SSF103473">
    <property type="entry name" value="MFS general substrate transporter"/>
    <property type="match status" value="1"/>
</dbReference>
<organism evidence="8 9">
    <name type="scientific">Papiliotrema laurentii</name>
    <name type="common">Cryptococcus laurentii</name>
    <dbReference type="NCBI Taxonomy" id="5418"/>
    <lineage>
        <taxon>Eukaryota</taxon>
        <taxon>Fungi</taxon>
        <taxon>Dikarya</taxon>
        <taxon>Basidiomycota</taxon>
        <taxon>Agaricomycotina</taxon>
        <taxon>Tremellomycetes</taxon>
        <taxon>Tremellales</taxon>
        <taxon>Rhynchogastremaceae</taxon>
        <taxon>Papiliotrema</taxon>
    </lineage>
</organism>
<comment type="subcellular location">
    <subcellularLocation>
        <location evidence="1">Membrane</location>
        <topology evidence="1">Multi-pass membrane protein</topology>
    </subcellularLocation>
</comment>
<dbReference type="GO" id="GO:0022857">
    <property type="term" value="F:transmembrane transporter activity"/>
    <property type="evidence" value="ECO:0007669"/>
    <property type="project" value="InterPro"/>
</dbReference>
<feature type="transmembrane region" description="Helical" evidence="6">
    <location>
        <begin position="339"/>
        <end position="358"/>
    </location>
</feature>
<feature type="transmembrane region" description="Helical" evidence="6">
    <location>
        <begin position="194"/>
        <end position="216"/>
    </location>
</feature>
<dbReference type="EMBL" id="JAODAN010000010">
    <property type="protein sequence ID" value="KAK1921766.1"/>
    <property type="molecule type" value="Genomic_DNA"/>
</dbReference>
<keyword evidence="2 6" id="KW-0812">Transmembrane</keyword>
<evidence type="ECO:0000256" key="6">
    <source>
        <dbReference type="SAM" id="Phobius"/>
    </source>
</evidence>
<feature type="transmembrane region" description="Helical" evidence="6">
    <location>
        <begin position="162"/>
        <end position="182"/>
    </location>
</feature>
<reference evidence="8" key="1">
    <citation type="submission" date="2023-02" db="EMBL/GenBank/DDBJ databases">
        <title>Identification and recombinant expression of a fungal hydrolase from Papiliotrema laurentii that hydrolyzes apple cutin and clears colloidal polyester polyurethane.</title>
        <authorList>
            <consortium name="DOE Joint Genome Institute"/>
            <person name="Roman V.A."/>
            <person name="Bojanowski C."/>
            <person name="Crable B.R."/>
            <person name="Wagner D.N."/>
            <person name="Hung C.S."/>
            <person name="Nadeau L.J."/>
            <person name="Schratz L."/>
            <person name="Haridas S."/>
            <person name="Pangilinan J."/>
            <person name="Lipzen A."/>
            <person name="Na H."/>
            <person name="Yan M."/>
            <person name="Ng V."/>
            <person name="Grigoriev I.V."/>
            <person name="Spatafora J.W."/>
            <person name="Barlow D."/>
            <person name="Biffinger J."/>
            <person name="Kelley-Loughnane N."/>
            <person name="Varaljay V.A."/>
            <person name="Crookes-Goodson W.J."/>
        </authorList>
    </citation>
    <scope>NUCLEOTIDE SEQUENCE</scope>
    <source>
        <strain evidence="8">5307AH</strain>
    </source>
</reference>
<comment type="caution">
    <text evidence="8">The sequence shown here is derived from an EMBL/GenBank/DDBJ whole genome shotgun (WGS) entry which is preliminary data.</text>
</comment>